<dbReference type="EMBL" id="CP080467">
    <property type="protein sequence ID" value="UNO47135.1"/>
    <property type="molecule type" value="Genomic_DNA"/>
</dbReference>
<comment type="subcellular location">
    <subcellularLocation>
        <location evidence="2">Membrane</location>
        <topology evidence="2">Multi-pass membrane protein</topology>
    </subcellularLocation>
</comment>
<dbReference type="Proteomes" id="UP000829401">
    <property type="component" value="Chromosome"/>
</dbReference>
<evidence type="ECO:0000256" key="10">
    <source>
        <dbReference type="ARBA" id="ARBA00023136"/>
    </source>
</evidence>
<dbReference type="CDD" id="cd06163">
    <property type="entry name" value="S2P-M50_PDZ_RseP-like"/>
    <property type="match status" value="1"/>
</dbReference>
<evidence type="ECO:0000256" key="7">
    <source>
        <dbReference type="ARBA" id="ARBA00022833"/>
    </source>
</evidence>
<dbReference type="KEGG" id="aaco:K1I37_10245"/>
<evidence type="ECO:0000256" key="8">
    <source>
        <dbReference type="ARBA" id="ARBA00022989"/>
    </source>
</evidence>
<evidence type="ECO:0000256" key="9">
    <source>
        <dbReference type="ARBA" id="ARBA00023049"/>
    </source>
</evidence>
<keyword evidence="9" id="KW-0482">Metalloprotease</keyword>
<dbReference type="InterPro" id="IPR001478">
    <property type="entry name" value="PDZ"/>
</dbReference>
<gene>
    <name evidence="11" type="ORF">K1I37_10245</name>
</gene>
<dbReference type="STRING" id="1356854.N007_06975"/>
<keyword evidence="12" id="KW-1185">Reference proteome</keyword>
<accession>A0A9E6ZMV0</accession>
<dbReference type="SMART" id="SM00228">
    <property type="entry name" value="PDZ"/>
    <property type="match status" value="1"/>
</dbReference>
<keyword evidence="6" id="KW-0378">Hydrolase</keyword>
<dbReference type="SUPFAM" id="SSF50156">
    <property type="entry name" value="PDZ domain-like"/>
    <property type="match status" value="1"/>
</dbReference>
<dbReference type="eggNOG" id="COG0750">
    <property type="taxonomic scope" value="Bacteria"/>
</dbReference>
<dbReference type="InterPro" id="IPR004387">
    <property type="entry name" value="Pept_M50_Zn"/>
</dbReference>
<dbReference type="GO" id="GO:0006508">
    <property type="term" value="P:proteolysis"/>
    <property type="evidence" value="ECO:0007669"/>
    <property type="project" value="UniProtKB-KW"/>
</dbReference>
<sequence>MPIISNLEFYVRAAIAIICVFLVCVTLHEFGHFYVAKKSGIAVPVFSIGFGPKLVKWNRGGTEYSIRLLPLGGFVQMAGEAPQETWFPIGQRVAYELDDELRIIRLGDPKDLKQGYVGTVRRVDLTDAMEMAIDTAQGVRTFQVKPYARVMLNKRSSIPLVERHEQMLGKPLWKRAAVILAGPVMNFLLAGVLFSIVNVCIGIATTTIGQVEPGTPAQAAGLRAGDQIVEVNHHSIHSWDDVASSIQSSYAADRGKLKPLELVVSRAGQPETVQVTPKVENGGAIIGIESAVTHNPLRAVPAGFVQMVRDTGLTVQAYGQLISHHQFSALSGPVGIADVITQQAKVGFWNVVMIAGVLSLNLGLFNLIPIPALDGGRLLFMIIELVRGRKVDPQKEGFVHFVGFAILMLFAVAITYRDVTHLF</sequence>
<dbReference type="Pfam" id="PF02163">
    <property type="entry name" value="Peptidase_M50"/>
    <property type="match status" value="1"/>
</dbReference>
<evidence type="ECO:0000256" key="6">
    <source>
        <dbReference type="ARBA" id="ARBA00022801"/>
    </source>
</evidence>
<dbReference type="PANTHER" id="PTHR42837:SF2">
    <property type="entry name" value="MEMBRANE METALLOPROTEASE ARASP2, CHLOROPLASTIC-RELATED"/>
    <property type="match status" value="1"/>
</dbReference>
<dbReference type="AlphaFoldDB" id="T0C0T6"/>
<evidence type="ECO:0000313" key="11">
    <source>
        <dbReference type="EMBL" id="UNO47135.1"/>
    </source>
</evidence>
<evidence type="ECO:0000256" key="4">
    <source>
        <dbReference type="ARBA" id="ARBA00022670"/>
    </source>
</evidence>
<evidence type="ECO:0000256" key="5">
    <source>
        <dbReference type="ARBA" id="ARBA00022692"/>
    </source>
</evidence>
<dbReference type="Pfam" id="PF17820">
    <property type="entry name" value="PDZ_6"/>
    <property type="match status" value="1"/>
</dbReference>
<keyword evidence="7" id="KW-0862">Zinc</keyword>
<dbReference type="GO" id="GO:0004222">
    <property type="term" value="F:metalloendopeptidase activity"/>
    <property type="evidence" value="ECO:0007669"/>
    <property type="project" value="InterPro"/>
</dbReference>
<comment type="cofactor">
    <cofactor evidence="1">
        <name>Zn(2+)</name>
        <dbReference type="ChEBI" id="CHEBI:29105"/>
    </cofactor>
</comment>
<evidence type="ECO:0000256" key="2">
    <source>
        <dbReference type="ARBA" id="ARBA00004141"/>
    </source>
</evidence>
<evidence type="ECO:0000256" key="1">
    <source>
        <dbReference type="ARBA" id="ARBA00001947"/>
    </source>
</evidence>
<accession>T0C0T6</accession>
<keyword evidence="5" id="KW-0812">Transmembrane</keyword>
<protein>
    <submittedName>
        <fullName evidence="11">Site-2 protease family protein</fullName>
    </submittedName>
</protein>
<evidence type="ECO:0000313" key="12">
    <source>
        <dbReference type="Proteomes" id="UP000829401"/>
    </source>
</evidence>
<dbReference type="OrthoDB" id="9782003at2"/>
<keyword evidence="8" id="KW-1133">Transmembrane helix</keyword>
<dbReference type="Gene3D" id="2.30.42.10">
    <property type="match status" value="1"/>
</dbReference>
<proteinExistence type="inferred from homology"/>
<dbReference type="RefSeq" id="WP_021296432.1">
    <property type="nucleotide sequence ID" value="NZ_AURB01000129.1"/>
</dbReference>
<comment type="similarity">
    <text evidence="3">Belongs to the peptidase M50B family.</text>
</comment>
<reference evidence="12" key="1">
    <citation type="journal article" date="2022" name="G3 (Bethesda)">
        <title>Unveiling the complete genome sequence of Alicyclobacillus acidoterrestris DSM 3922T, a taint-producing strain.</title>
        <authorList>
            <person name="Leonardo I.C."/>
            <person name="Barreto Crespo M.T."/>
            <person name="Gaspar F.B."/>
        </authorList>
    </citation>
    <scope>NUCLEOTIDE SEQUENCE [LARGE SCALE GENOMIC DNA]</scope>
    <source>
        <strain evidence="12">DSM 3922</strain>
    </source>
</reference>
<keyword evidence="10" id="KW-0472">Membrane</keyword>
<evidence type="ECO:0000256" key="3">
    <source>
        <dbReference type="ARBA" id="ARBA00007931"/>
    </source>
</evidence>
<dbReference type="InterPro" id="IPR041489">
    <property type="entry name" value="PDZ_6"/>
</dbReference>
<keyword evidence="4 11" id="KW-0645">Protease</keyword>
<dbReference type="InterPro" id="IPR036034">
    <property type="entry name" value="PDZ_sf"/>
</dbReference>
<dbReference type="GO" id="GO:0016020">
    <property type="term" value="C:membrane"/>
    <property type="evidence" value="ECO:0007669"/>
    <property type="project" value="UniProtKB-SubCell"/>
</dbReference>
<dbReference type="PANTHER" id="PTHR42837">
    <property type="entry name" value="REGULATOR OF SIGMA-E PROTEASE RSEP"/>
    <property type="match status" value="1"/>
</dbReference>
<organism evidence="11 12">
    <name type="scientific">Alicyclobacillus acidoterrestris (strain ATCC 49025 / DSM 3922 / CIP 106132 / NCIMB 13137 / GD3B)</name>
    <dbReference type="NCBI Taxonomy" id="1356854"/>
    <lineage>
        <taxon>Bacteria</taxon>
        <taxon>Bacillati</taxon>
        <taxon>Bacillota</taxon>
        <taxon>Bacilli</taxon>
        <taxon>Bacillales</taxon>
        <taxon>Alicyclobacillaceae</taxon>
        <taxon>Alicyclobacillus</taxon>
    </lineage>
</organism>
<name>T0C0T6_ALIAG</name>
<dbReference type="PROSITE" id="PS50106">
    <property type="entry name" value="PDZ"/>
    <property type="match status" value="1"/>
</dbReference>
<dbReference type="InterPro" id="IPR008915">
    <property type="entry name" value="Peptidase_M50"/>
</dbReference>
<dbReference type="CDD" id="cd23081">
    <property type="entry name" value="cpPDZ_EcRseP-like"/>
    <property type="match status" value="1"/>
</dbReference>